<dbReference type="Proteomes" id="UP000282423">
    <property type="component" value="Unassembled WGS sequence"/>
</dbReference>
<reference evidence="1 2" key="1">
    <citation type="submission" date="2018-10" db="EMBL/GenBank/DDBJ databases">
        <title>Sphingobacterium sp. M05W1-28.</title>
        <authorList>
            <person name="Cai H."/>
        </authorList>
    </citation>
    <scope>NUCLEOTIDE SEQUENCE [LARGE SCALE GENOMIC DNA]</scope>
    <source>
        <strain evidence="1 2">M05W1-28</strain>
    </source>
</reference>
<accession>A0A420VU50</accession>
<dbReference type="RefSeq" id="WP_147430496.1">
    <property type="nucleotide sequence ID" value="NZ_RBWS01000016.1"/>
</dbReference>
<evidence type="ECO:0000313" key="1">
    <source>
        <dbReference type="EMBL" id="RKO69871.1"/>
    </source>
</evidence>
<keyword evidence="2" id="KW-1185">Reference proteome</keyword>
<protein>
    <submittedName>
        <fullName evidence="1">Uncharacterized protein</fullName>
    </submittedName>
</protein>
<proteinExistence type="predicted"/>
<dbReference type="PROSITE" id="PS51257">
    <property type="entry name" value="PROKAR_LIPOPROTEIN"/>
    <property type="match status" value="1"/>
</dbReference>
<name>A0A420VU50_9SPHI</name>
<dbReference type="OrthoDB" id="762500at2"/>
<dbReference type="AlphaFoldDB" id="A0A420VU50"/>
<organism evidence="1 2">
    <name type="scientific">Sphingobacterium puteale</name>
    <dbReference type="NCBI Taxonomy" id="2420510"/>
    <lineage>
        <taxon>Bacteria</taxon>
        <taxon>Pseudomonadati</taxon>
        <taxon>Bacteroidota</taxon>
        <taxon>Sphingobacteriia</taxon>
        <taxon>Sphingobacteriales</taxon>
        <taxon>Sphingobacteriaceae</taxon>
        <taxon>Sphingobacterium</taxon>
    </lineage>
</organism>
<dbReference type="EMBL" id="RBWS01000016">
    <property type="protein sequence ID" value="RKO69871.1"/>
    <property type="molecule type" value="Genomic_DNA"/>
</dbReference>
<evidence type="ECO:0000313" key="2">
    <source>
        <dbReference type="Proteomes" id="UP000282423"/>
    </source>
</evidence>
<gene>
    <name evidence="1" type="ORF">D7322_20140</name>
</gene>
<sequence>MKHILLLVTVFIFSACSKEKGYGRFNLKEGQEVELLVSHRYGSIHDQPITFTTKCIPGATTVGL</sequence>
<comment type="caution">
    <text evidence="1">The sequence shown here is derived from an EMBL/GenBank/DDBJ whole genome shotgun (WGS) entry which is preliminary data.</text>
</comment>